<dbReference type="EMBL" id="JARBHB010000008">
    <property type="protein sequence ID" value="KAJ8877829.1"/>
    <property type="molecule type" value="Genomic_DNA"/>
</dbReference>
<evidence type="ECO:0000256" key="1">
    <source>
        <dbReference type="SAM" id="MobiDB-lite"/>
    </source>
</evidence>
<feature type="compositionally biased region" description="Low complexity" evidence="1">
    <location>
        <begin position="362"/>
        <end position="376"/>
    </location>
</feature>
<organism evidence="2 3">
    <name type="scientific">Dryococelus australis</name>
    <dbReference type="NCBI Taxonomy" id="614101"/>
    <lineage>
        <taxon>Eukaryota</taxon>
        <taxon>Metazoa</taxon>
        <taxon>Ecdysozoa</taxon>
        <taxon>Arthropoda</taxon>
        <taxon>Hexapoda</taxon>
        <taxon>Insecta</taxon>
        <taxon>Pterygota</taxon>
        <taxon>Neoptera</taxon>
        <taxon>Polyneoptera</taxon>
        <taxon>Phasmatodea</taxon>
        <taxon>Verophasmatodea</taxon>
        <taxon>Anareolatae</taxon>
        <taxon>Phasmatidae</taxon>
        <taxon>Eurycanthinae</taxon>
        <taxon>Dryococelus</taxon>
    </lineage>
</organism>
<proteinExistence type="predicted"/>
<feature type="region of interest" description="Disordered" evidence="1">
    <location>
        <begin position="344"/>
        <end position="377"/>
    </location>
</feature>
<evidence type="ECO:0000313" key="2">
    <source>
        <dbReference type="EMBL" id="KAJ8877829.1"/>
    </source>
</evidence>
<reference evidence="2 3" key="1">
    <citation type="submission" date="2023-02" db="EMBL/GenBank/DDBJ databases">
        <title>LHISI_Scaffold_Assembly.</title>
        <authorList>
            <person name="Stuart O.P."/>
            <person name="Cleave R."/>
            <person name="Magrath M.J.L."/>
            <person name="Mikheyev A.S."/>
        </authorList>
    </citation>
    <scope>NUCLEOTIDE SEQUENCE [LARGE SCALE GENOMIC DNA]</scope>
    <source>
        <strain evidence="2">Daus_M_001</strain>
        <tissue evidence="2">Leg muscle</tissue>
    </source>
</reference>
<accession>A0ABQ9H0K0</accession>
<keyword evidence="3" id="KW-1185">Reference proteome</keyword>
<protein>
    <submittedName>
        <fullName evidence="2">Uncharacterized protein</fullName>
    </submittedName>
</protein>
<dbReference type="Proteomes" id="UP001159363">
    <property type="component" value="Chromosome 7"/>
</dbReference>
<gene>
    <name evidence="2" type="ORF">PR048_022287</name>
</gene>
<evidence type="ECO:0000313" key="3">
    <source>
        <dbReference type="Proteomes" id="UP001159363"/>
    </source>
</evidence>
<comment type="caution">
    <text evidence="2">The sequence shown here is derived from an EMBL/GenBank/DDBJ whole genome shotgun (WGS) entry which is preliminary data.</text>
</comment>
<feature type="compositionally biased region" description="Polar residues" evidence="1">
    <location>
        <begin position="351"/>
        <end position="361"/>
    </location>
</feature>
<sequence length="870" mass="98116">MCKDFSLQKKFSIKELAITDMEEHTTLSPKHKQTYIWVTKHHHGLKWESGCIEYENIEDICKDYLNNCEICVGRVDQKCIFESCLPESNKPPQNAFWFYYTLETPQVPNFSRRKQPRTYPSLLGRAVQSTAIALVNTFNVESSDIYADDSNSDAFDVETKGNQPKKTFSDLEEGRYKCRIGRDSFWAVRAEEVLAAKQVLSVLDRYQGWSGEDRSPKTRLLSRAGVHELTISPQMCSGAGWKWGCREQLALGRARRRFLEGFRHLSSSPILTLHRHNTGSLDFTGLPRRIARQWLLWGRKKQQDPLAASESRWKANIVQAGRPTHSSLLTSSTVDNPLPRALRRLPQRQLGNPQATGSSPPRSARTRGASTRTLAGPIAGKGDPVVRVCRCRLTTVHCQGRQQEPMVAEKLAVCECVIASHEQPARHMFPPRWCDDKIYFKHVYTKVTFEIGSELIRNTLDDSAPIADFQGNKKRIPHWQILIVQPASRTVHCLILAVSDFLLSPPVLLSLGTQPRIHSTKTPGLETRRTIYTLLALTCKVGRTPSPADRIWGSKQLENSSDRRSPVQIQASAGGNILVSGPLYGEFGRKTVVSRFIQSAPVFPTYIPPLLHPCLRARLLLASGWPGPIITLEECSNTTAVTLYLFQRVQKTLTLSAVSGTEYFLQLERSTDEQHLHQCRHRQGFVAVTVTGYSSTTKAQGSTKKRLNNVRLECTYEKSQPLDESTSRRAFKTANEALYKIDNTAEAVEALKEILRREEEYMAKGSGWTLASSLAVLHSAERDDFIIVAWEIIHAFHGLQYSCQSLVFRLLERFGVQVHVLKPKTVLFFQQGLSRTHVLPQPDGPAMMHLTVFENKLPCRDSWTISSSAA</sequence>
<name>A0ABQ9H0K0_9NEOP</name>